<keyword evidence="2" id="KW-1185">Reference proteome</keyword>
<dbReference type="RefSeq" id="WP_045959452.1">
    <property type="nucleotide sequence ID" value="NZ_FO704551.1"/>
</dbReference>
<dbReference type="Gene3D" id="1.20.120.330">
    <property type="entry name" value="Nucleotidyltransferases domain 2"/>
    <property type="match status" value="1"/>
</dbReference>
<dbReference type="SUPFAM" id="SSF81631">
    <property type="entry name" value="PAP/OAS1 substrate-binding domain"/>
    <property type="match status" value="1"/>
</dbReference>
<keyword evidence="1" id="KW-0548">Nucleotidyltransferase</keyword>
<proteinExistence type="predicted"/>
<gene>
    <name evidence="1" type="primary">aadK</name>
    <name evidence="1" type="ORF">XPG1_2921</name>
</gene>
<name>A0A068R5S2_9GAMM</name>
<dbReference type="Proteomes" id="UP000032735">
    <property type="component" value="Chromosome"/>
</dbReference>
<dbReference type="EMBL" id="FO704551">
    <property type="protein sequence ID" value="CDG22568.1"/>
    <property type="molecule type" value="Genomic_DNA"/>
</dbReference>
<dbReference type="GO" id="GO:0016779">
    <property type="term" value="F:nucleotidyltransferase activity"/>
    <property type="evidence" value="ECO:0007669"/>
    <property type="project" value="UniProtKB-KW"/>
</dbReference>
<accession>A0A068R5S2</accession>
<dbReference type="EC" id="2.7.7.-" evidence="1"/>
<dbReference type="AlphaFoldDB" id="A0A068R5S2"/>
<dbReference type="HOGENOM" id="CLU_076578_0_0_6"/>
<sequence length="289" mass="33287">MELRDNCLKGIIKWAESVDHVQALIQTGSLARQDNSSDDLSDIDIEIITSNPALLMQDGRWLYEFGELITVLSFDPDEHQEWATRLAIYSNGVKVDFTLAGIERVRHMADEGILDDLYGRGYKILLDKSSVTQGIPAPAYKFPVRMLPSQSEFTASVEEFWFEAFHIPKYLARGELWLVKLRDNTMKELLLCMLEWHALARHSSAIDIWHNGLHVREWTAPQTWDELQSTFGRFDASDALRSFNAMTQLYGRLGREVAQYIGLDYPQECETRITEINQTVLSQYMGWVF</sequence>
<dbReference type="Pfam" id="PF04439">
    <property type="entry name" value="Adenyl_transf"/>
    <property type="match status" value="1"/>
</dbReference>
<protein>
    <submittedName>
        <fullName evidence="1">Aminoglycoside 6-adenylyltransferase</fullName>
        <ecNumber evidence="1">2.7.7.-</ecNumber>
    </submittedName>
</protein>
<reference evidence="1 2" key="1">
    <citation type="submission" date="2013-07" db="EMBL/GenBank/DDBJ databases">
        <authorList>
            <person name="Genoscope - CEA"/>
        </authorList>
    </citation>
    <scope>NUCLEOTIDE SEQUENCE [LARGE SCALE GENOMIC DNA]</scope>
    <source>
        <strain evidence="1 2">G6</strain>
    </source>
</reference>
<dbReference type="SUPFAM" id="SSF81301">
    <property type="entry name" value="Nucleotidyltransferase"/>
    <property type="match status" value="1"/>
</dbReference>
<evidence type="ECO:0000313" key="2">
    <source>
        <dbReference type="Proteomes" id="UP000032735"/>
    </source>
</evidence>
<dbReference type="InterPro" id="IPR007530">
    <property type="entry name" value="Aminoglycoside_adenylylTfrase"/>
</dbReference>
<dbReference type="InterPro" id="IPR043519">
    <property type="entry name" value="NT_sf"/>
</dbReference>
<organism evidence="1 2">
    <name type="scientific">Xenorhabdus poinarii G6</name>
    <dbReference type="NCBI Taxonomy" id="1354304"/>
    <lineage>
        <taxon>Bacteria</taxon>
        <taxon>Pseudomonadati</taxon>
        <taxon>Pseudomonadota</taxon>
        <taxon>Gammaproteobacteria</taxon>
        <taxon>Enterobacterales</taxon>
        <taxon>Morganellaceae</taxon>
        <taxon>Xenorhabdus</taxon>
    </lineage>
</organism>
<keyword evidence="1" id="KW-0808">Transferase</keyword>
<dbReference type="OrthoDB" id="9776406at2"/>
<dbReference type="KEGG" id="xpo:XPG1_2921"/>
<dbReference type="Gene3D" id="3.30.460.10">
    <property type="entry name" value="Beta Polymerase, domain 2"/>
    <property type="match status" value="1"/>
</dbReference>
<evidence type="ECO:0000313" key="1">
    <source>
        <dbReference type="EMBL" id="CDG22568.1"/>
    </source>
</evidence>